<dbReference type="Gene3D" id="3.30.70.2190">
    <property type="match status" value="2"/>
</dbReference>
<comment type="subcellular location">
    <subcellularLocation>
        <location evidence="2">Peroxisome</location>
    </subcellularLocation>
</comment>
<comment type="subunit">
    <text evidence="4">Homodimer.</text>
</comment>
<comment type="catalytic activity">
    <reaction evidence="12">
        <text>(R)-malate + A = oxaloacetate + AH2</text>
        <dbReference type="Rhea" id="RHEA:67460"/>
        <dbReference type="ChEBI" id="CHEBI:13193"/>
        <dbReference type="ChEBI" id="CHEBI:15588"/>
        <dbReference type="ChEBI" id="CHEBI:16452"/>
        <dbReference type="ChEBI" id="CHEBI:17499"/>
    </reaction>
    <physiologicalReaction direction="left-to-right" evidence="12">
        <dbReference type="Rhea" id="RHEA:67461"/>
    </physiologicalReaction>
</comment>
<dbReference type="InParanoid" id="A0A7R8UB75"/>
<dbReference type="AlphaFoldDB" id="A0A7R8UB75"/>
<dbReference type="GO" id="GO:0005777">
    <property type="term" value="C:peroxisome"/>
    <property type="evidence" value="ECO:0007669"/>
    <property type="project" value="UniProtKB-SubCell"/>
</dbReference>
<reference evidence="14 15" key="1">
    <citation type="submission" date="2020-11" db="EMBL/GenBank/DDBJ databases">
        <authorList>
            <person name="Wallbank WR R."/>
            <person name="Pardo Diaz C."/>
            <person name="Kozak K."/>
            <person name="Martin S."/>
            <person name="Jiggins C."/>
            <person name="Moest M."/>
            <person name="Warren A I."/>
            <person name="Generalovic N T."/>
            <person name="Byers J.R.P. K."/>
            <person name="Montejo-Kovacevich G."/>
            <person name="Yen C E."/>
        </authorList>
    </citation>
    <scope>NUCLEOTIDE SEQUENCE [LARGE SCALE GENOMIC DNA]</scope>
</reference>
<evidence type="ECO:0000256" key="10">
    <source>
        <dbReference type="ARBA" id="ARBA00039639"/>
    </source>
</evidence>
<dbReference type="InterPro" id="IPR006094">
    <property type="entry name" value="Oxid_FAD_bind_N"/>
</dbReference>
<evidence type="ECO:0000256" key="11">
    <source>
        <dbReference type="ARBA" id="ARBA00045410"/>
    </source>
</evidence>
<dbReference type="InterPro" id="IPR016171">
    <property type="entry name" value="Vanillyl_alc_oxidase_C-sub2"/>
</dbReference>
<dbReference type="GO" id="GO:0005739">
    <property type="term" value="C:mitochondrion"/>
    <property type="evidence" value="ECO:0007669"/>
    <property type="project" value="TreeGrafter"/>
</dbReference>
<evidence type="ECO:0000313" key="15">
    <source>
        <dbReference type="Proteomes" id="UP000594454"/>
    </source>
</evidence>
<keyword evidence="5" id="KW-0285">Flavoprotein</keyword>
<dbReference type="Gene3D" id="3.30.43.10">
    <property type="entry name" value="Uridine Diphospho-n-acetylenolpyruvylglucosamine Reductase, domain 2"/>
    <property type="match status" value="2"/>
</dbReference>
<dbReference type="Pfam" id="PF01565">
    <property type="entry name" value="FAD_binding_4"/>
    <property type="match status" value="2"/>
</dbReference>
<keyword evidence="6" id="KW-0274">FAD</keyword>
<evidence type="ECO:0000256" key="9">
    <source>
        <dbReference type="ARBA" id="ARBA00039003"/>
    </source>
</evidence>
<dbReference type="SUPFAM" id="SSF56176">
    <property type="entry name" value="FAD-binding/transporter-associated domain-like"/>
    <property type="match status" value="2"/>
</dbReference>
<dbReference type="InterPro" id="IPR004113">
    <property type="entry name" value="FAD-bd_oxidored_4_C"/>
</dbReference>
<dbReference type="FunFam" id="3.30.465.10:FF:000001">
    <property type="entry name" value="D-2-hydroxyglutarate dehydrogenase, mitochondrial"/>
    <property type="match status" value="2"/>
</dbReference>
<evidence type="ECO:0000313" key="14">
    <source>
        <dbReference type="EMBL" id="CAD7077567.1"/>
    </source>
</evidence>
<dbReference type="FunFam" id="1.10.45.10:FF:000001">
    <property type="entry name" value="D-lactate dehydrogenase mitochondrial"/>
    <property type="match status" value="2"/>
</dbReference>
<sequence>MKHMYMWVARQLLSRTNALRQCRFYASGIPELTQDRYDIRRGNYSKLEESDLKFFEKIVGKTHMLTNSDETIGYNVDFMKSVRGNSTLILKPRSTEEVSAILAHCNERKLAVCPQGGNTGLVGGSVPVFDEIVLSLQNLNRVETIDDLTGILICQSGCILENLEQKANEKGLCMPLDLGAKSSCQIGGNVSTNAGGLRLVRYGNLHGSVLGLEAVLANGKVTNLMSNFKKDNTGYHLKHLFIGSEGTLGVVTKVAMQCAQLSKSVHVAFLGLPSFKNVLETVKMAKQDLGEILSSCELIDEAAYQCSITKYNLQAPISDCPFYMLIETSGSNSEHDEEKVNNFLTRCMESGNVLDGTVTNEPTKIKKLWDVREGVSTSVLKDGYCFKYDLSLPLRNFYGIVDATRERVGDLATRVCGYGHLGDSNLHLNVCCYEFTQELYKLLEPFVFEYTASHKGSISAEHGIGFLKPKYLKFSKSQEAIEMMKNLKRLLDPNAILNPYKDRYNVKRGNYSKLGEPDLKFFEKVVGAKHMITDPSELSGYNSDFWKSAKGDGRLVLKPKSTEEVSAILAYCNERKLAVCPQGGNTGLVGGGVPVFDEIIISLQNLNKIESIDDLTGILICQSGCILENLEHKANELGLCVPLDLGAKSSCHIGGNVSTNAGGLRLLRYGNLHGSVLGVEAVLADGKVMDLMSNFKKDNTGYHLKHMFIGSEGTLGIVTKVAMQLAQMSKSVHVAFLGLPSFDKVLETFKMAKQDLGEILSACELIDEKAYQSSITKCDLQAPISDHPFYMLIETSGSNSAHDEEKVNNFLTKCLEMGNVSDGTVTNEPLKIKKIWDIRELVPLSLLKDGYIYTYDISLPLRNFYDIVQVMQDRVGHLATCVCGYGHLGDSNLHLNVACRAFTPELYKLIEPFVFEYTASLKGSVSAEHGIGFLKTQYLHLSKSAEAIEMMKNLKQLLDPNSIVNPYKMLRD</sequence>
<evidence type="ECO:0000259" key="13">
    <source>
        <dbReference type="PROSITE" id="PS51387"/>
    </source>
</evidence>
<dbReference type="InterPro" id="IPR016167">
    <property type="entry name" value="FAD-bd_PCMH_sub1"/>
</dbReference>
<organism evidence="14 15">
    <name type="scientific">Hermetia illucens</name>
    <name type="common">Black soldier fly</name>
    <dbReference type="NCBI Taxonomy" id="343691"/>
    <lineage>
        <taxon>Eukaryota</taxon>
        <taxon>Metazoa</taxon>
        <taxon>Ecdysozoa</taxon>
        <taxon>Arthropoda</taxon>
        <taxon>Hexapoda</taxon>
        <taxon>Insecta</taxon>
        <taxon>Pterygota</taxon>
        <taxon>Neoptera</taxon>
        <taxon>Endopterygota</taxon>
        <taxon>Diptera</taxon>
        <taxon>Brachycera</taxon>
        <taxon>Stratiomyomorpha</taxon>
        <taxon>Stratiomyidae</taxon>
        <taxon>Hermetiinae</taxon>
        <taxon>Hermetia</taxon>
    </lineage>
</organism>
<dbReference type="GO" id="GO:0051990">
    <property type="term" value="F:(R)-2-hydroxyglutarate dehydrogenase activity"/>
    <property type="evidence" value="ECO:0007669"/>
    <property type="project" value="UniProtKB-EC"/>
</dbReference>
<keyword evidence="15" id="KW-1185">Reference proteome</keyword>
<dbReference type="Gene3D" id="1.10.45.10">
    <property type="entry name" value="Vanillyl-alcohol Oxidase, Chain A, domain 4"/>
    <property type="match status" value="2"/>
</dbReference>
<dbReference type="InterPro" id="IPR016164">
    <property type="entry name" value="FAD-linked_Oxase-like_C"/>
</dbReference>
<gene>
    <name evidence="14" type="ORF">HERILL_LOCUS904</name>
</gene>
<evidence type="ECO:0000256" key="6">
    <source>
        <dbReference type="ARBA" id="ARBA00022827"/>
    </source>
</evidence>
<proteinExistence type="inferred from homology"/>
<comment type="similarity">
    <text evidence="3">Belongs to the FAD-binding oxidoreductase/transferase type 4 family.</text>
</comment>
<keyword evidence="8" id="KW-0576">Peroxisome</keyword>
<dbReference type="InterPro" id="IPR036318">
    <property type="entry name" value="FAD-bd_PCMH-like_sf"/>
</dbReference>
<evidence type="ECO:0000256" key="4">
    <source>
        <dbReference type="ARBA" id="ARBA00011738"/>
    </source>
</evidence>
<dbReference type="OrthoDB" id="5332616at2759"/>
<dbReference type="PANTHER" id="PTHR43716">
    <property type="entry name" value="D-2-HYDROXYGLUTARATE DEHYDROGENASE, MITOCHONDRIAL"/>
    <property type="match status" value="1"/>
</dbReference>
<dbReference type="Proteomes" id="UP000594454">
    <property type="component" value="Chromosome 1"/>
</dbReference>
<evidence type="ECO:0000256" key="1">
    <source>
        <dbReference type="ARBA" id="ARBA00001974"/>
    </source>
</evidence>
<evidence type="ECO:0000256" key="12">
    <source>
        <dbReference type="ARBA" id="ARBA00049267"/>
    </source>
</evidence>
<feature type="domain" description="FAD-binding PCMH-type" evidence="13">
    <location>
        <begin position="82"/>
        <end position="261"/>
    </location>
</feature>
<evidence type="ECO:0000256" key="7">
    <source>
        <dbReference type="ARBA" id="ARBA00023002"/>
    </source>
</evidence>
<keyword evidence="7" id="KW-0560">Oxidoreductase</keyword>
<dbReference type="GO" id="GO:0071949">
    <property type="term" value="F:FAD binding"/>
    <property type="evidence" value="ECO:0007669"/>
    <property type="project" value="InterPro"/>
</dbReference>
<dbReference type="Gene3D" id="3.30.70.2740">
    <property type="match status" value="2"/>
</dbReference>
<evidence type="ECO:0000256" key="3">
    <source>
        <dbReference type="ARBA" id="ARBA00008000"/>
    </source>
</evidence>
<evidence type="ECO:0000256" key="2">
    <source>
        <dbReference type="ARBA" id="ARBA00004275"/>
    </source>
</evidence>
<dbReference type="FunFam" id="3.30.43.10:FF:000011">
    <property type="entry name" value="D-lactate dehydrogenase (Cytochrome)"/>
    <property type="match status" value="2"/>
</dbReference>
<dbReference type="EMBL" id="LR899009">
    <property type="protein sequence ID" value="CAD7077567.1"/>
    <property type="molecule type" value="Genomic_DNA"/>
</dbReference>
<feature type="domain" description="FAD-binding PCMH-type" evidence="13">
    <location>
        <begin position="549"/>
        <end position="728"/>
    </location>
</feature>
<name>A0A7R8UB75_HERIL</name>
<comment type="function">
    <text evidence="11">Catalyzes the oxidation of D-2-hydroxyglutarate (D-2-HG) to alpha-ketoglutarate. Also catalyzes the oxidation of other D-2-hydroxyacids, such as D-malate (D-MAL) and D-lactate (D-LAC). Exhibits high activities towards D-2-HG and D-MAL but a very weak activity towards D-LAC.</text>
</comment>
<dbReference type="Gene3D" id="3.30.465.10">
    <property type="match status" value="2"/>
</dbReference>
<dbReference type="PANTHER" id="PTHR43716:SF1">
    <property type="entry name" value="D-2-HYDROXYGLUTARATE DEHYDROGENASE, MITOCHONDRIAL"/>
    <property type="match status" value="1"/>
</dbReference>
<dbReference type="FunFam" id="3.30.70.2740:FF:000002">
    <property type="entry name" value="D-2-hydroxyglutarate dehydrogenase mitochondrial"/>
    <property type="match status" value="2"/>
</dbReference>
<evidence type="ECO:0000256" key="5">
    <source>
        <dbReference type="ARBA" id="ARBA00022630"/>
    </source>
</evidence>
<dbReference type="InterPro" id="IPR016169">
    <property type="entry name" value="FAD-bd_PCMH_sub2"/>
</dbReference>
<dbReference type="SUPFAM" id="SSF55103">
    <property type="entry name" value="FAD-linked oxidases, C-terminal domain"/>
    <property type="match status" value="2"/>
</dbReference>
<dbReference type="EC" id="1.1.99.39" evidence="9"/>
<dbReference type="PROSITE" id="PS51387">
    <property type="entry name" value="FAD_PCMH"/>
    <property type="match status" value="2"/>
</dbReference>
<evidence type="ECO:0000256" key="8">
    <source>
        <dbReference type="ARBA" id="ARBA00023140"/>
    </source>
</evidence>
<accession>A0A7R8UB75</accession>
<dbReference type="Pfam" id="PF02913">
    <property type="entry name" value="FAD-oxidase_C"/>
    <property type="match status" value="2"/>
</dbReference>
<dbReference type="InterPro" id="IPR016166">
    <property type="entry name" value="FAD-bd_PCMH"/>
</dbReference>
<comment type="cofactor">
    <cofactor evidence="1">
        <name>FAD</name>
        <dbReference type="ChEBI" id="CHEBI:57692"/>
    </cofactor>
</comment>
<dbReference type="InterPro" id="IPR051264">
    <property type="entry name" value="FAD-oxidored/transferase_4"/>
</dbReference>
<dbReference type="FunFam" id="3.30.70.2190:FF:000001">
    <property type="entry name" value="D-2-hydroxyglutarate dehydrogenase mitochondrial"/>
    <property type="match status" value="2"/>
</dbReference>
<protein>
    <recommendedName>
        <fullName evidence="10">D-2-hydroxyglutarate dehydrogenase, mitochondrial</fullName>
        <ecNumber evidence="9">1.1.99.39</ecNumber>
    </recommendedName>
</protein>